<organism evidence="2 3">
    <name type="scientific">Klebsiella pneumoniae subsp. ozaenae</name>
    <dbReference type="NCBI Taxonomy" id="574"/>
    <lineage>
        <taxon>Bacteria</taxon>
        <taxon>Pseudomonadati</taxon>
        <taxon>Pseudomonadota</taxon>
        <taxon>Gammaproteobacteria</taxon>
        <taxon>Enterobacterales</taxon>
        <taxon>Enterobacteriaceae</taxon>
        <taxon>Klebsiella/Raoultella group</taxon>
        <taxon>Klebsiella</taxon>
        <taxon>Klebsiella pneumoniae complex</taxon>
    </lineage>
</organism>
<gene>
    <name evidence="2" type="ORF">NCTC10313_01813</name>
</gene>
<dbReference type="AlphaFoldDB" id="A0A377Z2W9"/>
<dbReference type="Gene3D" id="3.40.50.720">
    <property type="entry name" value="NAD(P)-binding Rossmann-like Domain"/>
    <property type="match status" value="1"/>
</dbReference>
<dbReference type="EMBL" id="UGLW01000003">
    <property type="protein sequence ID" value="STU59457.1"/>
    <property type="molecule type" value="Genomic_DNA"/>
</dbReference>
<name>A0A377Z2W9_KLEPO</name>
<evidence type="ECO:0000256" key="1">
    <source>
        <dbReference type="SAM" id="MobiDB-lite"/>
    </source>
</evidence>
<sequence length="129" mass="14329">MLNGLKPLSRSLRWGMVGGGGTSQIGYSHRCAALRDNVYTLLAGALDVDAERGRAFGEQLGIAPERCYADYQTLFREEAQRPDGIEVVSVTTRTIPISPSPKRRWRRDSTLSAKSPSALPPKRRASWWI</sequence>
<dbReference type="InterPro" id="IPR036291">
    <property type="entry name" value="NAD(P)-bd_dom_sf"/>
</dbReference>
<dbReference type="SUPFAM" id="SSF51735">
    <property type="entry name" value="NAD(P)-binding Rossmann-fold domains"/>
    <property type="match status" value="1"/>
</dbReference>
<evidence type="ECO:0000313" key="3">
    <source>
        <dbReference type="Proteomes" id="UP000254487"/>
    </source>
</evidence>
<evidence type="ECO:0000313" key="2">
    <source>
        <dbReference type="EMBL" id="STU59457.1"/>
    </source>
</evidence>
<feature type="region of interest" description="Disordered" evidence="1">
    <location>
        <begin position="98"/>
        <end position="129"/>
    </location>
</feature>
<accession>A0A377Z2W9</accession>
<proteinExistence type="predicted"/>
<dbReference type="Proteomes" id="UP000254487">
    <property type="component" value="Unassembled WGS sequence"/>
</dbReference>
<protein>
    <submittedName>
        <fullName evidence="2">Oxidoreductase</fullName>
    </submittedName>
</protein>
<reference evidence="2 3" key="1">
    <citation type="submission" date="2018-06" db="EMBL/GenBank/DDBJ databases">
        <authorList>
            <consortium name="Pathogen Informatics"/>
            <person name="Doyle S."/>
        </authorList>
    </citation>
    <scope>NUCLEOTIDE SEQUENCE [LARGE SCALE GENOMIC DNA]</scope>
    <source>
        <strain evidence="2 3">NCTC10313</strain>
    </source>
</reference>